<sequence>MFFPHSSIESFPRGATPRPRCSIDASCHQDDALFGGGMVLTDEDGVTAFGSFTSNQSLTPPPPPLHVELHTLLWVMKSSFQLNHLDMTFETDSQQ</sequence>
<reference evidence="1 2" key="1">
    <citation type="submission" date="2021-03" db="EMBL/GenBank/DDBJ databases">
        <authorList>
            <person name="King G.J."/>
            <person name="Bancroft I."/>
            <person name="Baten A."/>
            <person name="Bloomfield J."/>
            <person name="Borpatragohain P."/>
            <person name="He Z."/>
            <person name="Irish N."/>
            <person name="Irwin J."/>
            <person name="Liu K."/>
            <person name="Mauleon R.P."/>
            <person name="Moore J."/>
            <person name="Morris R."/>
            <person name="Ostergaard L."/>
            <person name="Wang B."/>
            <person name="Wells R."/>
        </authorList>
    </citation>
    <scope>NUCLEOTIDE SEQUENCE [LARGE SCALE GENOMIC DNA]</scope>
    <source>
        <strain evidence="1">R-o-18</strain>
        <tissue evidence="1">Leaf</tissue>
    </source>
</reference>
<proteinExistence type="predicted"/>
<dbReference type="Proteomes" id="UP000823674">
    <property type="component" value="Chromosome A04"/>
</dbReference>
<accession>A0ABQ7MM56</accession>
<keyword evidence="2" id="KW-1185">Reference proteome</keyword>
<dbReference type="EMBL" id="JADBGQ010000004">
    <property type="protein sequence ID" value="KAG5399813.1"/>
    <property type="molecule type" value="Genomic_DNA"/>
</dbReference>
<organism evidence="1 2">
    <name type="scientific">Brassica rapa subsp. trilocularis</name>
    <dbReference type="NCBI Taxonomy" id="1813537"/>
    <lineage>
        <taxon>Eukaryota</taxon>
        <taxon>Viridiplantae</taxon>
        <taxon>Streptophyta</taxon>
        <taxon>Embryophyta</taxon>
        <taxon>Tracheophyta</taxon>
        <taxon>Spermatophyta</taxon>
        <taxon>Magnoliopsida</taxon>
        <taxon>eudicotyledons</taxon>
        <taxon>Gunneridae</taxon>
        <taxon>Pentapetalae</taxon>
        <taxon>rosids</taxon>
        <taxon>malvids</taxon>
        <taxon>Brassicales</taxon>
        <taxon>Brassicaceae</taxon>
        <taxon>Brassiceae</taxon>
        <taxon>Brassica</taxon>
    </lineage>
</organism>
<evidence type="ECO:0008006" key="3">
    <source>
        <dbReference type="Google" id="ProtNLM"/>
    </source>
</evidence>
<evidence type="ECO:0000313" key="1">
    <source>
        <dbReference type="EMBL" id="KAG5399813.1"/>
    </source>
</evidence>
<comment type="caution">
    <text evidence="1">The sequence shown here is derived from an EMBL/GenBank/DDBJ whole genome shotgun (WGS) entry which is preliminary data.</text>
</comment>
<name>A0ABQ7MM56_BRACM</name>
<gene>
    <name evidence="1" type="primary">A04p004660.1_BraROA</name>
    <name evidence="1" type="ORF">IGI04_014420</name>
</gene>
<protein>
    <recommendedName>
        <fullName evidence="3">RNase H type-1 domain-containing protein</fullName>
    </recommendedName>
</protein>
<evidence type="ECO:0000313" key="2">
    <source>
        <dbReference type="Proteomes" id="UP000823674"/>
    </source>
</evidence>